<reference evidence="4" key="1">
    <citation type="submission" date="2021-03" db="EMBL/GenBank/DDBJ databases">
        <title>Sagittula salina sp. nov. strain M10.9X isolated from the marine waste.</title>
        <authorList>
            <person name="Satari L."/>
            <person name="Molina-Menor E."/>
            <person name="Vidal-Verdu A."/>
            <person name="Pascual J."/>
            <person name="Pereto J."/>
            <person name="Porcar M."/>
        </authorList>
    </citation>
    <scope>NUCLEOTIDE SEQUENCE</scope>
    <source>
        <strain evidence="4">M10.9X</strain>
    </source>
</reference>
<dbReference type="GO" id="GO:0030313">
    <property type="term" value="C:cell envelope"/>
    <property type="evidence" value="ECO:0007669"/>
    <property type="project" value="UniProtKB-SubCell"/>
</dbReference>
<organism evidence="4 5">
    <name type="scientific">Sagittula salina</name>
    <dbReference type="NCBI Taxonomy" id="2820268"/>
    <lineage>
        <taxon>Bacteria</taxon>
        <taxon>Pseudomonadati</taxon>
        <taxon>Pseudomonadota</taxon>
        <taxon>Alphaproteobacteria</taxon>
        <taxon>Rhodobacterales</taxon>
        <taxon>Roseobacteraceae</taxon>
        <taxon>Sagittula</taxon>
    </lineage>
</organism>
<proteinExistence type="predicted"/>
<evidence type="ECO:0000313" key="4">
    <source>
        <dbReference type="EMBL" id="MBP0484428.1"/>
    </source>
</evidence>
<dbReference type="RefSeq" id="WP_209362769.1">
    <property type="nucleotide sequence ID" value="NZ_JAGISH010000012.1"/>
</dbReference>
<feature type="coiled-coil region" evidence="3">
    <location>
        <begin position="419"/>
        <end position="479"/>
    </location>
</feature>
<dbReference type="Gene3D" id="2.40.30.170">
    <property type="match status" value="1"/>
</dbReference>
<evidence type="ECO:0000256" key="1">
    <source>
        <dbReference type="ARBA" id="ARBA00004196"/>
    </source>
</evidence>
<keyword evidence="5" id="KW-1185">Reference proteome</keyword>
<comment type="subcellular location">
    <subcellularLocation>
        <location evidence="1">Cell envelope</location>
    </subcellularLocation>
</comment>
<keyword evidence="2 3" id="KW-0175">Coiled coil</keyword>
<comment type="caution">
    <text evidence="4">The sequence shown here is derived from an EMBL/GenBank/DDBJ whole genome shotgun (WGS) entry which is preliminary data.</text>
</comment>
<dbReference type="PANTHER" id="PTHR32347">
    <property type="entry name" value="EFFLUX SYSTEM COMPONENT YKNX-RELATED"/>
    <property type="match status" value="1"/>
</dbReference>
<dbReference type="AlphaFoldDB" id="A0A940S1R1"/>
<gene>
    <name evidence="4" type="ORF">J5474_18295</name>
</gene>
<dbReference type="Proteomes" id="UP000675940">
    <property type="component" value="Unassembled WGS sequence"/>
</dbReference>
<dbReference type="SUPFAM" id="SSF111369">
    <property type="entry name" value="HlyD-like secretion proteins"/>
    <property type="match status" value="1"/>
</dbReference>
<dbReference type="InterPro" id="IPR050465">
    <property type="entry name" value="UPF0194_transport"/>
</dbReference>
<accession>A0A940S1R1</accession>
<dbReference type="EMBL" id="JAGISH010000012">
    <property type="protein sequence ID" value="MBP0484428.1"/>
    <property type="molecule type" value="Genomic_DNA"/>
</dbReference>
<evidence type="ECO:0000256" key="3">
    <source>
        <dbReference type="SAM" id="Coils"/>
    </source>
</evidence>
<evidence type="ECO:0000256" key="2">
    <source>
        <dbReference type="ARBA" id="ARBA00023054"/>
    </source>
</evidence>
<evidence type="ECO:0000313" key="5">
    <source>
        <dbReference type="Proteomes" id="UP000675940"/>
    </source>
</evidence>
<sequence length="615" mass="66111">MTEPSTPPDWMQTAAALTRLSGAPTAFWEQFRALSAATLAAREVWVYTRAGDATWAAVTPGAPPFDSLVTPDLLRGLQAQGQAIGAGPTGLGVGLCTIPMGQSGVQSGVQSGGQDSRDFVLLALWPRVPERPMGLASRLATLASLPIQFESNRRARAAARDAQRFGQALALTAAMMEAEAFDRAASVLVNRLSELMACETVFLCWRAREGQRLRAVSHGEKPDRRSQESALVEEVAQEALTQQAEVSFPATGRAVAFAAERYADLAKPGHMITLPMIRYTPDGKGLERGAVTLCRRTPGFTEAEQWALRLMMEMAQPVLEARAASRHWLPRRLAHEVGRSMPKALRARTIPGKALLALGGAMLVGLALMPVPFRIHASAVVRTDAMGFVGAPFSGYIEASGIILGDPVVAGQPLFRLSVTDLNLERDGLLAELAQANRDAEVNRSLRKLPEMLVAQARAEEIKSRLVRLDRQIASAEAVAPLDGVVIEGEPAKRIGQAVNRGDSVVTVAALTGLYTEAAVSERDLAYVAPGQAVRLTLLANPKETFDLSVREVIPAATVQDADNVFPVRLADGAAPPGWWLPGMTGVVRIDAGRATLAWVATRRLVDMIRLKLWF</sequence>
<name>A0A940S1R1_9RHOB</name>
<protein>
    <submittedName>
        <fullName evidence="4">Efflux RND transporter periplasmic adaptor subunit</fullName>
    </submittedName>
</protein>